<dbReference type="Proteomes" id="UP001151760">
    <property type="component" value="Unassembled WGS sequence"/>
</dbReference>
<feature type="compositionally biased region" description="Polar residues" evidence="2">
    <location>
        <begin position="780"/>
        <end position="789"/>
    </location>
</feature>
<keyword evidence="5" id="KW-1185">Reference proteome</keyword>
<dbReference type="PROSITE" id="PS50994">
    <property type="entry name" value="INTEGRASE"/>
    <property type="match status" value="2"/>
</dbReference>
<evidence type="ECO:0000313" key="5">
    <source>
        <dbReference type="Proteomes" id="UP001151760"/>
    </source>
</evidence>
<feature type="region of interest" description="Disordered" evidence="2">
    <location>
        <begin position="884"/>
        <end position="906"/>
    </location>
</feature>
<evidence type="ECO:0000256" key="1">
    <source>
        <dbReference type="SAM" id="Coils"/>
    </source>
</evidence>
<dbReference type="PANTHER" id="PTHR42648:SF32">
    <property type="entry name" value="RIBONUCLEASE H-LIKE DOMAIN, GAG-PRE-INTEGRASE DOMAIN PROTEIN-RELATED"/>
    <property type="match status" value="1"/>
</dbReference>
<keyword evidence="4" id="KW-0695">RNA-directed DNA polymerase</keyword>
<dbReference type="GO" id="GO:0003964">
    <property type="term" value="F:RNA-directed DNA polymerase activity"/>
    <property type="evidence" value="ECO:0007669"/>
    <property type="project" value="UniProtKB-KW"/>
</dbReference>
<dbReference type="PANTHER" id="PTHR42648">
    <property type="entry name" value="TRANSPOSASE, PUTATIVE-RELATED"/>
    <property type="match status" value="1"/>
</dbReference>
<dbReference type="InterPro" id="IPR001584">
    <property type="entry name" value="Integrase_cat-core"/>
</dbReference>
<feature type="compositionally biased region" description="Polar residues" evidence="2">
    <location>
        <begin position="219"/>
        <end position="229"/>
    </location>
</feature>
<feature type="compositionally biased region" description="Acidic residues" evidence="2">
    <location>
        <begin position="894"/>
        <end position="903"/>
    </location>
</feature>
<keyword evidence="4" id="KW-0808">Transferase</keyword>
<feature type="region of interest" description="Disordered" evidence="2">
    <location>
        <begin position="205"/>
        <end position="229"/>
    </location>
</feature>
<dbReference type="Pfam" id="PF00665">
    <property type="entry name" value="rve"/>
    <property type="match status" value="1"/>
</dbReference>
<comment type="caution">
    <text evidence="4">The sequence shown here is derived from an EMBL/GenBank/DDBJ whole genome shotgun (WGS) entry which is preliminary data.</text>
</comment>
<gene>
    <name evidence="4" type="ORF">Tco_1004970</name>
</gene>
<dbReference type="InterPro" id="IPR057670">
    <property type="entry name" value="SH3_retrovirus"/>
</dbReference>
<reference evidence="4" key="2">
    <citation type="submission" date="2022-01" db="EMBL/GenBank/DDBJ databases">
        <authorList>
            <person name="Yamashiro T."/>
            <person name="Shiraishi A."/>
            <person name="Satake H."/>
            <person name="Nakayama K."/>
        </authorList>
    </citation>
    <scope>NUCLEOTIDE SEQUENCE</scope>
</reference>
<keyword evidence="4" id="KW-0548">Nucleotidyltransferase</keyword>
<dbReference type="Gene3D" id="3.30.420.10">
    <property type="entry name" value="Ribonuclease H-like superfamily/Ribonuclease H"/>
    <property type="match status" value="2"/>
</dbReference>
<feature type="region of interest" description="Disordered" evidence="2">
    <location>
        <begin position="762"/>
        <end position="791"/>
    </location>
</feature>
<accession>A0ABQ5FFA5</accession>
<protein>
    <submittedName>
        <fullName evidence="4">Reverse transcriptase zinc-binding domain-containing protein</fullName>
    </submittedName>
</protein>
<feature type="compositionally biased region" description="Basic residues" evidence="2">
    <location>
        <begin position="205"/>
        <end position="215"/>
    </location>
</feature>
<evidence type="ECO:0000313" key="4">
    <source>
        <dbReference type="EMBL" id="GJT61437.1"/>
    </source>
</evidence>
<dbReference type="Pfam" id="PF25597">
    <property type="entry name" value="SH3_retrovirus"/>
    <property type="match status" value="1"/>
</dbReference>
<name>A0ABQ5FFA5_9ASTR</name>
<feature type="domain" description="Integrase catalytic" evidence="3">
    <location>
        <begin position="499"/>
        <end position="623"/>
    </location>
</feature>
<dbReference type="InterPro" id="IPR039537">
    <property type="entry name" value="Retrotran_Ty1/copia-like"/>
</dbReference>
<evidence type="ECO:0000259" key="3">
    <source>
        <dbReference type="PROSITE" id="PS50994"/>
    </source>
</evidence>
<reference evidence="4" key="1">
    <citation type="journal article" date="2022" name="Int. J. Mol. Sci.">
        <title>Draft Genome of Tanacetum Coccineum: Genomic Comparison of Closely Related Tanacetum-Family Plants.</title>
        <authorList>
            <person name="Yamashiro T."/>
            <person name="Shiraishi A."/>
            <person name="Nakayama K."/>
            <person name="Satake H."/>
        </authorList>
    </citation>
    <scope>NUCLEOTIDE SEQUENCE</scope>
</reference>
<keyword evidence="1" id="KW-0175">Coiled coil</keyword>
<dbReference type="InterPro" id="IPR036397">
    <property type="entry name" value="RNaseH_sf"/>
</dbReference>
<dbReference type="SUPFAM" id="SSF53098">
    <property type="entry name" value="Ribonuclease H-like"/>
    <property type="match status" value="2"/>
</dbReference>
<feature type="coiled-coil region" evidence="1">
    <location>
        <begin position="269"/>
        <end position="345"/>
    </location>
</feature>
<feature type="domain" description="Integrase catalytic" evidence="3">
    <location>
        <begin position="1"/>
        <end position="156"/>
    </location>
</feature>
<dbReference type="EMBL" id="BQNB010017287">
    <property type="protein sequence ID" value="GJT61437.1"/>
    <property type="molecule type" value="Genomic_DNA"/>
</dbReference>
<organism evidence="4 5">
    <name type="scientific">Tanacetum coccineum</name>
    <dbReference type="NCBI Taxonomy" id="301880"/>
    <lineage>
        <taxon>Eukaryota</taxon>
        <taxon>Viridiplantae</taxon>
        <taxon>Streptophyta</taxon>
        <taxon>Embryophyta</taxon>
        <taxon>Tracheophyta</taxon>
        <taxon>Spermatophyta</taxon>
        <taxon>Magnoliopsida</taxon>
        <taxon>eudicotyledons</taxon>
        <taxon>Gunneridae</taxon>
        <taxon>Pentapetalae</taxon>
        <taxon>asterids</taxon>
        <taxon>campanulids</taxon>
        <taxon>Asterales</taxon>
        <taxon>Asteraceae</taxon>
        <taxon>Asteroideae</taxon>
        <taxon>Anthemideae</taxon>
        <taxon>Anthemidinae</taxon>
        <taxon>Tanacetum</taxon>
    </lineage>
</organism>
<proteinExistence type="predicted"/>
<dbReference type="InterPro" id="IPR012337">
    <property type="entry name" value="RNaseH-like_sf"/>
</dbReference>
<feature type="compositionally biased region" description="Basic and acidic residues" evidence="2">
    <location>
        <begin position="762"/>
        <end position="771"/>
    </location>
</feature>
<evidence type="ECO:0000256" key="2">
    <source>
        <dbReference type="SAM" id="MobiDB-lite"/>
    </source>
</evidence>
<feature type="coiled-coil region" evidence="1">
    <location>
        <begin position="1538"/>
        <end position="1583"/>
    </location>
</feature>
<sequence length="1628" mass="186369">MGPFPSSQGNKYILVAFDYLSKWVEAKALPTNDARVIVKFLKSLFAQFETPRAIISDHGTHFCNDKFAKVMSKYRVTHHLATAYHPKMSGQVEVSNHGLKRILERTVGENRASAYDRFQKLISQLEIHGAYVSKEDINQKFLRSLQVPTLLLRNLAFLSSENTNITNEVSTASGDFGMDGDDLEVAARSERSRAWWPMLTVRVKKSGRSQGRRPYGKNGRSNAQITESSSQALVAQDGLGGYDWSNDFEVEPVNYALMAISSSNSSSSSDSEQIEIRGYEIALESLEARIIGHEKNELAWGERYEFQNYDLKCREIKINNLNLELEKVVKERDELKLKIEKWEGSSKNLTKILNSQMSTHDKNGLGFGTQMDDLSNKSKTDSENSLTIFEVRSSDEESTLANNRFTKANEYHAVPPPIIGNPLTPRADISFAGLDAYAFRNKITESKKTETNKTIGTTNESTIVKPKSVNETVVSKSKINKDEVIIGDWISDDADDVCADKTVSSVKPIVTQAVRSLEKQLNHNVKIIRCDNGTEFKNYVMNEFYAKKGIKREFSVARTPQQNGVAERKNRTLIEAARTMLADSLLPIPFWAEAVNTACYVLNRVLVTKPQNKTPYELLIGKFDGKSDEGYLLGYSTSSKAFRVYNKRTKRVEENLHINFLEDQPNVAGTGSSGKDKGPTQEYILLPLQPHRTRIPVKDVVQDAQEQPSENASPDKGIQVSEDVFDKEGQHQKPEDEQVWQDELEMMVTQELVANAMNDESRQAFEEEKRRIASQKKAAQATSTNQLSTDRPFVSTDRSFVSTDRKIPIDASTLPNADLPIDPNMPDLEDASGYSTQLRNIEWTYNNYKDHPQKTNLEILHQHIKQRGNSKSFFCTTSLSKLHTQTKQNKSQEDSETDKEESVEAMNPTHLTTKSDSVVNWKIFQQGQRSIYQIMRTNGADIVYMSFGAMIKDFTREDLIELYRLVMQKFGTNRLEDAYDRVLWSDLRTMFDPPLSEDAIWSLPLQQKMIKSFDGVCMAKKLLISSKLVMKDPPGAIMVPISPLKKSSSSSQVFSTKNLCYFPKLYRASEICDKNKQLHVFDSEETLEGAEKSQLKMNEFQKDEKIQELKIQPIDYENLNKLYKDFVPQKERSAEQTYFSSSCISSVSKTSSEKFASKTKPNMASMPSANLMLVTLIQMDKYYRNLLGLLEKNHKRESIFYTSKEEQRLLIVCIEGKNILREWQTYFEAFQNLFQRDIKEMKDAFEQNDVYLDEIENQNDLLKDQLLEASLTADIKNLVITSCMEIRNKELHDEIERISKESNDVSFEVTQGLSKRIVELEKDLSKSEAKSIAFEIALQHKSRENNSLKTVQKENENFMASLQLENAHLKQTYKDLFESVQRSKVETHQCDEAKVKDDFDEIETRNIELEYRVASLIKENEHLKLTYKNLFDSIKKSRVQTKTSNVTQDEAENLKSQLFEFAETKFKNILEKIEFFKKKQLDISELNMESGENVCDNAKCEFLTKFVELEKVLTQQTKDFNDVKLELSNRTAKFEAYFEKLEKTKVVLERQLARKVDDSKAEKDQFLKEINHLRTQLENLKGKSVQTKFDKHLILGKPPTDKLHELSLEQSQHDDSNDVLVDIEGVKE</sequence>